<protein>
    <recommendedName>
        <fullName evidence="4">IPT/TIG domain-containing protein</fullName>
    </recommendedName>
</protein>
<evidence type="ECO:0000313" key="2">
    <source>
        <dbReference type="EMBL" id="MBU3067166.1"/>
    </source>
</evidence>
<name>A0ABS6BCH7_9NOCA</name>
<keyword evidence="3" id="KW-1185">Reference proteome</keyword>
<gene>
    <name evidence="2" type="ORF">KO481_37310</name>
</gene>
<sequence>MTATVTNGTANSVTASGGSVAGTAAVSGGNVVLTVPGPISGGTTYTPPTEAIQTTAGASGKTMTVQYAGTSFSNPGMTLTVNVQTPFGAQNVATVCYPNPNSALTSTTIS</sequence>
<accession>A0ABS6BCH7</accession>
<feature type="region of interest" description="Disordered" evidence="1">
    <location>
        <begin position="1"/>
        <end position="20"/>
    </location>
</feature>
<dbReference type="EMBL" id="JAHKNI010000019">
    <property type="protein sequence ID" value="MBU3067166.1"/>
    <property type="molecule type" value="Genomic_DNA"/>
</dbReference>
<evidence type="ECO:0008006" key="4">
    <source>
        <dbReference type="Google" id="ProtNLM"/>
    </source>
</evidence>
<dbReference type="Proteomes" id="UP000733379">
    <property type="component" value="Unassembled WGS sequence"/>
</dbReference>
<reference evidence="2 3" key="1">
    <citation type="submission" date="2021-06" db="EMBL/GenBank/DDBJ databases">
        <title>Actinomycetes sequencing.</title>
        <authorList>
            <person name="Shan Q."/>
        </authorList>
    </citation>
    <scope>NUCLEOTIDE SEQUENCE [LARGE SCALE GENOMIC DNA]</scope>
    <source>
        <strain evidence="2 3">NEAU-G5</strain>
    </source>
</reference>
<evidence type="ECO:0000313" key="3">
    <source>
        <dbReference type="Proteomes" id="UP000733379"/>
    </source>
</evidence>
<proteinExistence type="predicted"/>
<organism evidence="2 3">
    <name type="scientific">Nocardia albiluteola</name>
    <dbReference type="NCBI Taxonomy" id="2842303"/>
    <lineage>
        <taxon>Bacteria</taxon>
        <taxon>Bacillati</taxon>
        <taxon>Actinomycetota</taxon>
        <taxon>Actinomycetes</taxon>
        <taxon>Mycobacteriales</taxon>
        <taxon>Nocardiaceae</taxon>
        <taxon>Nocardia</taxon>
    </lineage>
</organism>
<evidence type="ECO:0000256" key="1">
    <source>
        <dbReference type="SAM" id="MobiDB-lite"/>
    </source>
</evidence>
<feature type="compositionally biased region" description="Low complexity" evidence="1">
    <location>
        <begin position="10"/>
        <end position="20"/>
    </location>
</feature>
<comment type="caution">
    <text evidence="2">The sequence shown here is derived from an EMBL/GenBank/DDBJ whole genome shotgun (WGS) entry which is preliminary data.</text>
</comment>